<sequence>MSIYKTLLGFCLISFFSLVSAETHDSADLTAYEMLEKFNFPIGILPQGVKSYVLNQDGSFEVYFDGDCKFALEGGYTLNYKRKISGKVSVGTLKELEGVTVKVWFLWLGINEVYRVDGKLDFYVGPVSASFTLDNFEESPQCGCGLDCLNLVSDL</sequence>
<evidence type="ECO:0000313" key="2">
    <source>
        <dbReference type="Proteomes" id="UP001234297"/>
    </source>
</evidence>
<dbReference type="Proteomes" id="UP001234297">
    <property type="component" value="Chromosome 11"/>
</dbReference>
<accession>A0ACC2KWH3</accession>
<proteinExistence type="predicted"/>
<organism evidence="1 2">
    <name type="scientific">Persea americana</name>
    <name type="common">Avocado</name>
    <dbReference type="NCBI Taxonomy" id="3435"/>
    <lineage>
        <taxon>Eukaryota</taxon>
        <taxon>Viridiplantae</taxon>
        <taxon>Streptophyta</taxon>
        <taxon>Embryophyta</taxon>
        <taxon>Tracheophyta</taxon>
        <taxon>Spermatophyta</taxon>
        <taxon>Magnoliopsida</taxon>
        <taxon>Magnoliidae</taxon>
        <taxon>Laurales</taxon>
        <taxon>Lauraceae</taxon>
        <taxon>Persea</taxon>
    </lineage>
</organism>
<gene>
    <name evidence="1" type="ORF">MRB53_033878</name>
</gene>
<protein>
    <submittedName>
        <fullName evidence="1">Uncharacterized protein</fullName>
    </submittedName>
</protein>
<reference evidence="1 2" key="1">
    <citation type="journal article" date="2022" name="Hortic Res">
        <title>A haplotype resolved chromosomal level avocado genome allows analysis of novel avocado genes.</title>
        <authorList>
            <person name="Nath O."/>
            <person name="Fletcher S.J."/>
            <person name="Hayward A."/>
            <person name="Shaw L.M."/>
            <person name="Masouleh A.K."/>
            <person name="Furtado A."/>
            <person name="Henry R.J."/>
            <person name="Mitter N."/>
        </authorList>
    </citation>
    <scope>NUCLEOTIDE SEQUENCE [LARGE SCALE GENOMIC DNA]</scope>
    <source>
        <strain evidence="2">cv. Hass</strain>
    </source>
</reference>
<name>A0ACC2KWH3_PERAE</name>
<comment type="caution">
    <text evidence="1">The sequence shown here is derived from an EMBL/GenBank/DDBJ whole genome shotgun (WGS) entry which is preliminary data.</text>
</comment>
<evidence type="ECO:0000313" key="1">
    <source>
        <dbReference type="EMBL" id="KAJ8625348.1"/>
    </source>
</evidence>
<dbReference type="EMBL" id="CM056819">
    <property type="protein sequence ID" value="KAJ8625348.1"/>
    <property type="molecule type" value="Genomic_DNA"/>
</dbReference>
<keyword evidence="2" id="KW-1185">Reference proteome</keyword>